<comment type="caution">
    <text evidence="6">The sequence shown here is derived from an EMBL/GenBank/DDBJ whole genome shotgun (WGS) entry which is preliminary data.</text>
</comment>
<keyword evidence="2 5" id="KW-0812">Transmembrane</keyword>
<reference evidence="6 7" key="1">
    <citation type="submission" date="2011-10" db="EMBL/GenBank/DDBJ databases">
        <title>The Genome Sequence of Lachnospiraceae bacterium ACC2.</title>
        <authorList>
            <consortium name="The Broad Institute Genome Sequencing Platform"/>
            <person name="Earl A."/>
            <person name="Ward D."/>
            <person name="Feldgarden M."/>
            <person name="Gevers D."/>
            <person name="Sizova M."/>
            <person name="Hazen A."/>
            <person name="Epstein S."/>
            <person name="Young S.K."/>
            <person name="Zeng Q."/>
            <person name="Gargeya S."/>
            <person name="Fitzgerald M."/>
            <person name="Haas B."/>
            <person name="Abouelleil A."/>
            <person name="Alvarado L."/>
            <person name="Arachchi H.M."/>
            <person name="Berlin A."/>
            <person name="Brown A."/>
            <person name="Chapman S.B."/>
            <person name="Chen Z."/>
            <person name="Dunbar C."/>
            <person name="Freedman E."/>
            <person name="Gearin G."/>
            <person name="Goldberg J."/>
            <person name="Griggs A."/>
            <person name="Gujja S."/>
            <person name="Heiman D."/>
            <person name="Howarth C."/>
            <person name="Larson L."/>
            <person name="Lui A."/>
            <person name="MacDonald P.J.P."/>
            <person name="Montmayeur A."/>
            <person name="Murphy C."/>
            <person name="Neiman D."/>
            <person name="Pearson M."/>
            <person name="Priest M."/>
            <person name="Roberts A."/>
            <person name="Saif S."/>
            <person name="Shea T."/>
            <person name="Shenoy N."/>
            <person name="Sisk P."/>
            <person name="Stolte C."/>
            <person name="Sykes S."/>
            <person name="Wortman J."/>
            <person name="Nusbaum C."/>
            <person name="Birren B."/>
        </authorList>
    </citation>
    <scope>NUCLEOTIDE SEQUENCE [LARGE SCALE GENOMIC DNA]</scope>
    <source>
        <strain evidence="6 7">ACC2</strain>
    </source>
</reference>
<feature type="transmembrane region" description="Helical" evidence="5">
    <location>
        <begin position="41"/>
        <end position="66"/>
    </location>
</feature>
<evidence type="ECO:0000313" key="7">
    <source>
        <dbReference type="Proteomes" id="UP000018466"/>
    </source>
</evidence>
<dbReference type="Gene3D" id="1.20.1080.10">
    <property type="entry name" value="Glycerol uptake facilitator protein"/>
    <property type="match status" value="1"/>
</dbReference>
<gene>
    <name evidence="6" type="ORF">HMPREF9623_01015</name>
</gene>
<keyword evidence="7" id="KW-1185">Reference proteome</keyword>
<name>A0AA36Y5R7_9FIRM</name>
<keyword evidence="3 5" id="KW-1133">Transmembrane helix</keyword>
<dbReference type="AlphaFoldDB" id="A0AA36Y5R7"/>
<dbReference type="InterPro" id="IPR023271">
    <property type="entry name" value="Aquaporin-like"/>
</dbReference>
<dbReference type="InterPro" id="IPR000292">
    <property type="entry name" value="For/NO2_transpt"/>
</dbReference>
<accession>A0AA36Y5R7</accession>
<keyword evidence="4 5" id="KW-0472">Membrane</keyword>
<dbReference type="GO" id="GO:0005886">
    <property type="term" value="C:plasma membrane"/>
    <property type="evidence" value="ECO:0007669"/>
    <property type="project" value="TreeGrafter"/>
</dbReference>
<dbReference type="PANTHER" id="PTHR30520:SF8">
    <property type="entry name" value="NITRITE TRANSPORTER NIRC"/>
    <property type="match status" value="1"/>
</dbReference>
<dbReference type="EMBL" id="AGEL01000006">
    <property type="protein sequence ID" value="EHO17416.1"/>
    <property type="molecule type" value="Genomic_DNA"/>
</dbReference>
<evidence type="ECO:0000256" key="3">
    <source>
        <dbReference type="ARBA" id="ARBA00022989"/>
    </source>
</evidence>
<evidence type="ECO:0000256" key="1">
    <source>
        <dbReference type="ARBA" id="ARBA00004141"/>
    </source>
</evidence>
<evidence type="ECO:0000256" key="5">
    <source>
        <dbReference type="SAM" id="Phobius"/>
    </source>
</evidence>
<dbReference type="Proteomes" id="UP000018466">
    <property type="component" value="Unassembled WGS sequence"/>
</dbReference>
<sequence>MCFWCLFAFITTGFEHSIANMTLLTSALLVPAGQAVSLGGWIFNLAAVTLGNIIGGAVFVALPYYIASRKR</sequence>
<organism evidence="6 7">
    <name type="scientific">Stomatobaculum longum</name>
    <dbReference type="NCBI Taxonomy" id="796942"/>
    <lineage>
        <taxon>Bacteria</taxon>
        <taxon>Bacillati</taxon>
        <taxon>Bacillota</taxon>
        <taxon>Clostridia</taxon>
        <taxon>Lachnospirales</taxon>
        <taxon>Lachnospiraceae</taxon>
        <taxon>Stomatobaculum</taxon>
    </lineage>
</organism>
<dbReference type="Pfam" id="PF01226">
    <property type="entry name" value="Form_Nir_trans"/>
    <property type="match status" value="1"/>
</dbReference>
<evidence type="ECO:0008006" key="8">
    <source>
        <dbReference type="Google" id="ProtNLM"/>
    </source>
</evidence>
<evidence type="ECO:0000313" key="6">
    <source>
        <dbReference type="EMBL" id="EHO17416.1"/>
    </source>
</evidence>
<evidence type="ECO:0000256" key="2">
    <source>
        <dbReference type="ARBA" id="ARBA00022692"/>
    </source>
</evidence>
<proteinExistence type="predicted"/>
<dbReference type="PANTHER" id="PTHR30520">
    <property type="entry name" value="FORMATE TRANSPORTER-RELATED"/>
    <property type="match status" value="1"/>
</dbReference>
<dbReference type="GO" id="GO:0015499">
    <property type="term" value="F:formate transmembrane transporter activity"/>
    <property type="evidence" value="ECO:0007669"/>
    <property type="project" value="TreeGrafter"/>
</dbReference>
<comment type="subcellular location">
    <subcellularLocation>
        <location evidence="1">Membrane</location>
        <topology evidence="1">Multi-pass membrane protein</topology>
    </subcellularLocation>
</comment>
<protein>
    <recommendedName>
        <fullName evidence="8">Formate/nitrite transporter</fullName>
    </recommendedName>
</protein>
<evidence type="ECO:0000256" key="4">
    <source>
        <dbReference type="ARBA" id="ARBA00023136"/>
    </source>
</evidence>